<dbReference type="Proteomes" id="UP000254925">
    <property type="component" value="Unassembled WGS sequence"/>
</dbReference>
<reference evidence="1 2" key="1">
    <citation type="submission" date="2018-07" db="EMBL/GenBank/DDBJ databases">
        <title>Genomic Encyclopedia of Type Strains, Phase IV (KMG-IV): sequencing the most valuable type-strain genomes for metagenomic binning, comparative biology and taxonomic classification.</title>
        <authorList>
            <person name="Goeker M."/>
        </authorList>
    </citation>
    <scope>NUCLEOTIDE SEQUENCE [LARGE SCALE GENOMIC DNA]</scope>
    <source>
        <strain evidence="1 2">DSM 14364</strain>
    </source>
</reference>
<comment type="caution">
    <text evidence="1">The sequence shown here is derived from an EMBL/GenBank/DDBJ whole genome shotgun (WGS) entry which is preliminary data.</text>
</comment>
<gene>
    <name evidence="1" type="ORF">DES45_104446</name>
</gene>
<sequence>MAQPTISADSETLFANTPSDTVTTNVHYESPWSISVWRRFVGKGWIKEDLISGAASAAEAAEREKKGTLTTPPLTPGQVIEYAIFPQGVDPNGLPPDTKRFDDTVTIFALLKDSNVDLIASHPDAGSQTGGTFRFRLVATTGPTFCVMQVGQTEPAKFQNSQYFIMDDAERVLSSGPGNLHSLEAEPLVPGTTYFELTRLSDTKGNWQFINEKFDTKLRKVKLEFRKFVVHDDGDFDTLSIQNDGEAKIWFQIYQDKKKIWEETWGEGDISDEQNENEVFVNLAKDIDPERFDGNDRRIGIGVEGKEYDCDAIFFCSTENSGIQPKYPSKDRIAWIDFPTGRGKEVVNPPAADTNLTAQARPNPDDGSLHFTVHIREVVEYV</sequence>
<name>A0A370HLZ6_9HYPH</name>
<proteinExistence type="predicted"/>
<evidence type="ECO:0000313" key="1">
    <source>
        <dbReference type="EMBL" id="RDI59529.1"/>
    </source>
</evidence>
<protein>
    <submittedName>
        <fullName evidence="1">Uncharacterized protein</fullName>
    </submittedName>
</protein>
<dbReference type="RefSeq" id="WP_114770393.1">
    <property type="nucleotide sequence ID" value="NZ_QQBB01000004.1"/>
</dbReference>
<dbReference type="AlphaFoldDB" id="A0A370HLZ6"/>
<dbReference type="EMBL" id="QQBB01000004">
    <property type="protein sequence ID" value="RDI59529.1"/>
    <property type="molecule type" value="Genomic_DNA"/>
</dbReference>
<keyword evidence="2" id="KW-1185">Reference proteome</keyword>
<evidence type="ECO:0000313" key="2">
    <source>
        <dbReference type="Proteomes" id="UP000254925"/>
    </source>
</evidence>
<organism evidence="1 2">
    <name type="scientific">Microvirga subterranea</name>
    <dbReference type="NCBI Taxonomy" id="186651"/>
    <lineage>
        <taxon>Bacteria</taxon>
        <taxon>Pseudomonadati</taxon>
        <taxon>Pseudomonadota</taxon>
        <taxon>Alphaproteobacteria</taxon>
        <taxon>Hyphomicrobiales</taxon>
        <taxon>Methylobacteriaceae</taxon>
        <taxon>Microvirga</taxon>
    </lineage>
</organism>
<accession>A0A370HLZ6</accession>